<organism evidence="1 2">
    <name type="scientific">Bradyrhizobium icense</name>
    <dbReference type="NCBI Taxonomy" id="1274631"/>
    <lineage>
        <taxon>Bacteria</taxon>
        <taxon>Pseudomonadati</taxon>
        <taxon>Pseudomonadota</taxon>
        <taxon>Alphaproteobacteria</taxon>
        <taxon>Hyphomicrobiales</taxon>
        <taxon>Nitrobacteraceae</taxon>
        <taxon>Bradyrhizobium</taxon>
    </lineage>
</organism>
<proteinExistence type="predicted"/>
<gene>
    <name evidence="1" type="ORF">LMTR13_03340</name>
</gene>
<dbReference type="EMBL" id="CP016428">
    <property type="protein sequence ID" value="ANV99355.1"/>
    <property type="molecule type" value="Genomic_DNA"/>
</dbReference>
<evidence type="ECO:0000313" key="2">
    <source>
        <dbReference type="Proteomes" id="UP000092839"/>
    </source>
</evidence>
<accession>A0A1B1U9I6</accession>
<dbReference type="Proteomes" id="UP000092839">
    <property type="component" value="Chromosome"/>
</dbReference>
<reference evidence="1 2" key="1">
    <citation type="submission" date="2016-07" db="EMBL/GenBank/DDBJ databases">
        <title>Complete genome sequence of Bradyrhizobium icense LMTR 13T, a potential inoculant strain isolated from lima bean (Phaseolus lunatus) in Peru.</title>
        <authorList>
            <person name="Ormeno-Orrillo E."/>
            <person name="Duran D."/>
            <person name="Rogel M.A."/>
            <person name="Rey L."/>
            <person name="Imperial J."/>
            <person name="Ruiz-Argueso T."/>
            <person name="Martinez-Romero E."/>
        </authorList>
    </citation>
    <scope>NUCLEOTIDE SEQUENCE [LARGE SCALE GENOMIC DNA]</scope>
    <source>
        <strain evidence="1 2">LMTR 13</strain>
    </source>
</reference>
<name>A0A1B1U9I6_9BRAD</name>
<evidence type="ECO:0000313" key="1">
    <source>
        <dbReference type="EMBL" id="ANV99355.1"/>
    </source>
</evidence>
<dbReference type="KEGG" id="bic:LMTR13_03340"/>
<sequence>MTPEQLAELKTDAILRARLAKLMARDCFRNTMLEDFHAGKVPSSQTGDYSDVKVVTPYGEIQWNRLSRLSDAEMKALMMDVVDHCYDFLMELCSPDGREIIEKIKHCDELPAWNEPEPVILRELPSLRQAASGTTGGSSSC</sequence>
<keyword evidence="2" id="KW-1185">Reference proteome</keyword>
<dbReference type="AlphaFoldDB" id="A0A1B1U9I6"/>
<protein>
    <submittedName>
        <fullName evidence="1">Uncharacterized protein</fullName>
    </submittedName>
</protein>
<dbReference type="STRING" id="1274631.LMTR13_03340"/>
<dbReference type="RefSeq" id="WP_065726665.1">
    <property type="nucleotide sequence ID" value="NZ_CP016428.1"/>
</dbReference>
<dbReference type="OrthoDB" id="7190444at2"/>